<dbReference type="EMBL" id="NKQU01000461">
    <property type="protein sequence ID" value="OZI86651.1"/>
    <property type="molecule type" value="Genomic_DNA"/>
</dbReference>
<name>A0A261WKC8_9PSED</name>
<accession>A0A261WKC8</accession>
<organism evidence="1 2">
    <name type="scientific">Pseudomonas avellanae</name>
    <dbReference type="NCBI Taxonomy" id="46257"/>
    <lineage>
        <taxon>Bacteria</taxon>
        <taxon>Pseudomonadati</taxon>
        <taxon>Pseudomonadota</taxon>
        <taxon>Gammaproteobacteria</taxon>
        <taxon>Pseudomonadales</taxon>
        <taxon>Pseudomonadaceae</taxon>
        <taxon>Pseudomonas</taxon>
    </lineage>
</organism>
<sequence>MPPRHYLFPRFPISPPGLAWRCFFAFSQPLGVPMASSEDEATTKTSSVYIRPIRVEALNKAAIRVSYETQSSRQISPSELARYLIDNFLEMAVGQLIEDSKKQVPGKPLTAPD</sequence>
<dbReference type="Proteomes" id="UP000217163">
    <property type="component" value="Unassembled WGS sequence"/>
</dbReference>
<dbReference type="AlphaFoldDB" id="A0A261WKC8"/>
<proteinExistence type="predicted"/>
<gene>
    <name evidence="1" type="ORF">CFN58_10220</name>
</gene>
<reference evidence="2" key="1">
    <citation type="journal article" date="2016" name="Sci. Rep.">
        <title>Genome analysis of the kiwifruit canker pathogen Pseudomonas syringae pv. actinidiae biovar 5.</title>
        <authorList>
            <person name="Fujikawa T."/>
            <person name="Sawada H."/>
        </authorList>
    </citation>
    <scope>NUCLEOTIDE SEQUENCE [LARGE SCALE GENOMIC DNA]</scope>
    <source>
        <strain evidence="2">MAFF 212061</strain>
    </source>
</reference>
<evidence type="ECO:0000313" key="1">
    <source>
        <dbReference type="EMBL" id="OZI86651.1"/>
    </source>
</evidence>
<evidence type="ECO:0000313" key="2">
    <source>
        <dbReference type="Proteomes" id="UP000217163"/>
    </source>
</evidence>
<comment type="caution">
    <text evidence="1">The sequence shown here is derived from an EMBL/GenBank/DDBJ whole genome shotgun (WGS) entry which is preliminary data.</text>
</comment>
<protein>
    <submittedName>
        <fullName evidence="1">Uncharacterized protein</fullName>
    </submittedName>
</protein>